<dbReference type="EMBL" id="CP002987">
    <property type="protein sequence ID" value="AFA46941.1"/>
    <property type="molecule type" value="Genomic_DNA"/>
</dbReference>
<dbReference type="Pfam" id="PF00589">
    <property type="entry name" value="Phage_integrase"/>
    <property type="match status" value="1"/>
</dbReference>
<keyword evidence="6" id="KW-1185">Reference proteome</keyword>
<gene>
    <name evidence="5" type="ordered locus">Awo_c01320</name>
</gene>
<dbReference type="PROSITE" id="PS51898">
    <property type="entry name" value="TYR_RECOMBINASE"/>
    <property type="match status" value="1"/>
</dbReference>
<dbReference type="STRING" id="931626.Awo_c01320"/>
<keyword evidence="2" id="KW-0238">DNA-binding</keyword>
<dbReference type="Gene3D" id="1.10.150.130">
    <property type="match status" value="1"/>
</dbReference>
<accession>H6LF35</accession>
<dbReference type="CDD" id="cd01189">
    <property type="entry name" value="INT_ICEBs1_C_like"/>
    <property type="match status" value="1"/>
</dbReference>
<dbReference type="Gene3D" id="1.10.443.10">
    <property type="entry name" value="Intergrase catalytic core"/>
    <property type="match status" value="1"/>
</dbReference>
<sequence length="250" mass="28163">MSPKTIKNIHGVVHKGLQQALEINYITANPSNACKLPRVEKTKIKPLSEIEISNFLKSINGHQFEDLFLFTLFTGMRQGEVLGLTWDSVDLQNGTILIYQQLQRIEGVYMFVSLKNDRSRNITLPPSIIKLLQEHKAVQNQWRLIAGSAWEDSNLVFSNQLGGHLAHVTVSTNYKKIVKSIGLPEARFHDLRHSYAVAALQSGDDIKSVQENLGHHTASFTLDVYGHVSDRMKTESANRMESFIKGVKNL</sequence>
<protein>
    <submittedName>
        <fullName evidence="5">DNA integration/recombination/inversion protein</fullName>
    </submittedName>
</protein>
<name>H6LF35_ACEWD</name>
<evidence type="ECO:0000259" key="4">
    <source>
        <dbReference type="PROSITE" id="PS51898"/>
    </source>
</evidence>
<dbReference type="Proteomes" id="UP000007177">
    <property type="component" value="Chromosome"/>
</dbReference>
<proteinExistence type="inferred from homology"/>
<dbReference type="InterPro" id="IPR002104">
    <property type="entry name" value="Integrase_catalytic"/>
</dbReference>
<keyword evidence="3" id="KW-0233">DNA recombination</keyword>
<evidence type="ECO:0000256" key="2">
    <source>
        <dbReference type="ARBA" id="ARBA00023125"/>
    </source>
</evidence>
<comment type="similarity">
    <text evidence="1">Belongs to the 'phage' integrase family.</text>
</comment>
<dbReference type="eggNOG" id="COG0582">
    <property type="taxonomic scope" value="Bacteria"/>
</dbReference>
<evidence type="ECO:0000256" key="3">
    <source>
        <dbReference type="ARBA" id="ARBA00023172"/>
    </source>
</evidence>
<evidence type="ECO:0000256" key="1">
    <source>
        <dbReference type="ARBA" id="ARBA00008857"/>
    </source>
</evidence>
<dbReference type="InterPro" id="IPR013762">
    <property type="entry name" value="Integrase-like_cat_sf"/>
</dbReference>
<dbReference type="HOGENOM" id="CLU_027562_17_2_9"/>
<feature type="domain" description="Tyr recombinase" evidence="4">
    <location>
        <begin position="42"/>
        <end position="238"/>
    </location>
</feature>
<dbReference type="SUPFAM" id="SSF56349">
    <property type="entry name" value="DNA breaking-rejoining enzymes"/>
    <property type="match status" value="1"/>
</dbReference>
<evidence type="ECO:0000313" key="5">
    <source>
        <dbReference type="EMBL" id="AFA46941.1"/>
    </source>
</evidence>
<dbReference type="RefSeq" id="WP_014354545.1">
    <property type="nucleotide sequence ID" value="NC_016894.1"/>
</dbReference>
<dbReference type="PANTHER" id="PTHR30349">
    <property type="entry name" value="PHAGE INTEGRASE-RELATED"/>
    <property type="match status" value="1"/>
</dbReference>
<dbReference type="InterPro" id="IPR011010">
    <property type="entry name" value="DNA_brk_join_enz"/>
</dbReference>
<dbReference type="AlphaFoldDB" id="H6LF35"/>
<dbReference type="KEGG" id="awo:Awo_c01320"/>
<dbReference type="GO" id="GO:0015074">
    <property type="term" value="P:DNA integration"/>
    <property type="evidence" value="ECO:0007669"/>
    <property type="project" value="InterPro"/>
</dbReference>
<dbReference type="InterPro" id="IPR010998">
    <property type="entry name" value="Integrase_recombinase_N"/>
</dbReference>
<organism evidence="5 6">
    <name type="scientific">Acetobacterium woodii (strain ATCC 29683 / DSM 1030 / JCM 2381 / KCTC 1655 / WB1)</name>
    <dbReference type="NCBI Taxonomy" id="931626"/>
    <lineage>
        <taxon>Bacteria</taxon>
        <taxon>Bacillati</taxon>
        <taxon>Bacillota</taxon>
        <taxon>Clostridia</taxon>
        <taxon>Eubacteriales</taxon>
        <taxon>Eubacteriaceae</taxon>
        <taxon>Acetobacterium</taxon>
    </lineage>
</organism>
<reference evidence="6" key="1">
    <citation type="submission" date="2011-07" db="EMBL/GenBank/DDBJ databases">
        <title>Complete genome sequence of Acetobacterium woodii.</title>
        <authorList>
            <person name="Poehlein A."/>
            <person name="Schmidt S."/>
            <person name="Kaster A.-K."/>
            <person name="Goenrich M."/>
            <person name="Vollmers J."/>
            <person name="Thuermer A."/>
            <person name="Gottschalk G."/>
            <person name="Thauer R.K."/>
            <person name="Daniel R."/>
            <person name="Mueller V."/>
        </authorList>
    </citation>
    <scope>NUCLEOTIDE SEQUENCE [LARGE SCALE GENOMIC DNA]</scope>
    <source>
        <strain evidence="6">ATCC 29683 / DSM 1030 / JCM 2381 / KCTC 1655 / WB1</strain>
    </source>
</reference>
<dbReference type="InterPro" id="IPR050090">
    <property type="entry name" value="Tyrosine_recombinase_XerCD"/>
</dbReference>
<reference evidence="5 6" key="2">
    <citation type="journal article" date="2012" name="PLoS ONE">
        <title>An ancient pathway combining carbon dioxide fixation with the generation and utilization of a sodium ion gradient for ATP synthesis.</title>
        <authorList>
            <person name="Poehlein A."/>
            <person name="Schmidt S."/>
            <person name="Kaster A.K."/>
            <person name="Goenrich M."/>
            <person name="Vollmers J."/>
            <person name="Thurmer A."/>
            <person name="Bertsch J."/>
            <person name="Schuchmann K."/>
            <person name="Voigt B."/>
            <person name="Hecker M."/>
            <person name="Daniel R."/>
            <person name="Thauer R.K."/>
            <person name="Gottschalk G."/>
            <person name="Muller V."/>
        </authorList>
    </citation>
    <scope>NUCLEOTIDE SEQUENCE [LARGE SCALE GENOMIC DNA]</scope>
    <source>
        <strain evidence="6">ATCC 29683 / DSM 1030 / JCM 2381 / KCTC 1655 / WB1</strain>
    </source>
</reference>
<evidence type="ECO:0000313" key="6">
    <source>
        <dbReference type="Proteomes" id="UP000007177"/>
    </source>
</evidence>
<dbReference type="PANTHER" id="PTHR30349:SF41">
    <property type="entry name" value="INTEGRASE_RECOMBINASE PROTEIN MJ0367-RELATED"/>
    <property type="match status" value="1"/>
</dbReference>
<dbReference type="GO" id="GO:0003677">
    <property type="term" value="F:DNA binding"/>
    <property type="evidence" value="ECO:0007669"/>
    <property type="project" value="UniProtKB-KW"/>
</dbReference>
<dbReference type="GO" id="GO:0006310">
    <property type="term" value="P:DNA recombination"/>
    <property type="evidence" value="ECO:0007669"/>
    <property type="project" value="UniProtKB-KW"/>
</dbReference>